<dbReference type="GO" id="GO:0000502">
    <property type="term" value="C:proteasome complex"/>
    <property type="evidence" value="ECO:0007669"/>
    <property type="project" value="UniProtKB-KW"/>
</dbReference>
<dbReference type="STRING" id="35608.A0A2U1P2U2"/>
<keyword evidence="2" id="KW-1185">Reference proteome</keyword>
<dbReference type="OrthoDB" id="1937997at2759"/>
<dbReference type="Proteomes" id="UP000245207">
    <property type="component" value="Unassembled WGS sequence"/>
</dbReference>
<proteinExistence type="predicted"/>
<dbReference type="Gene3D" id="1.10.8.60">
    <property type="match status" value="1"/>
</dbReference>
<keyword evidence="1" id="KW-0647">Proteasome</keyword>
<evidence type="ECO:0000313" key="2">
    <source>
        <dbReference type="Proteomes" id="UP000245207"/>
    </source>
</evidence>
<reference evidence="1 2" key="1">
    <citation type="journal article" date="2018" name="Mol. Plant">
        <title>The genome of Artemisia annua provides insight into the evolution of Asteraceae family and artemisinin biosynthesis.</title>
        <authorList>
            <person name="Shen Q."/>
            <person name="Zhang L."/>
            <person name="Liao Z."/>
            <person name="Wang S."/>
            <person name="Yan T."/>
            <person name="Shi P."/>
            <person name="Liu M."/>
            <person name="Fu X."/>
            <person name="Pan Q."/>
            <person name="Wang Y."/>
            <person name="Lv Z."/>
            <person name="Lu X."/>
            <person name="Zhang F."/>
            <person name="Jiang W."/>
            <person name="Ma Y."/>
            <person name="Chen M."/>
            <person name="Hao X."/>
            <person name="Li L."/>
            <person name="Tang Y."/>
            <person name="Lv G."/>
            <person name="Zhou Y."/>
            <person name="Sun X."/>
            <person name="Brodelius P.E."/>
            <person name="Rose J.K.C."/>
            <person name="Tang K."/>
        </authorList>
    </citation>
    <scope>NUCLEOTIDE SEQUENCE [LARGE SCALE GENOMIC DNA]</scope>
    <source>
        <strain evidence="2">cv. Huhao1</strain>
        <tissue evidence="1">Leaf</tissue>
    </source>
</reference>
<comment type="caution">
    <text evidence="1">The sequence shown here is derived from an EMBL/GenBank/DDBJ whole genome shotgun (WGS) entry which is preliminary data.</text>
</comment>
<protein>
    <submittedName>
        <fullName evidence="1">26S proteasome regulatory subunit S10B</fullName>
    </submittedName>
</protein>
<accession>A0A2U1P2U2</accession>
<name>A0A2U1P2U2_ARTAN</name>
<organism evidence="1 2">
    <name type="scientific">Artemisia annua</name>
    <name type="common">Sweet wormwood</name>
    <dbReference type="NCBI Taxonomy" id="35608"/>
    <lineage>
        <taxon>Eukaryota</taxon>
        <taxon>Viridiplantae</taxon>
        <taxon>Streptophyta</taxon>
        <taxon>Embryophyta</taxon>
        <taxon>Tracheophyta</taxon>
        <taxon>Spermatophyta</taxon>
        <taxon>Magnoliopsida</taxon>
        <taxon>eudicotyledons</taxon>
        <taxon>Gunneridae</taxon>
        <taxon>Pentapetalae</taxon>
        <taxon>asterids</taxon>
        <taxon>campanulids</taxon>
        <taxon>Asterales</taxon>
        <taxon>Asteraceae</taxon>
        <taxon>Asteroideae</taxon>
        <taxon>Anthemideae</taxon>
        <taxon>Artemisiinae</taxon>
        <taxon>Artemisia</taxon>
    </lineage>
</organism>
<dbReference type="EMBL" id="PKPP01001767">
    <property type="protein sequence ID" value="PWA80083.1"/>
    <property type="molecule type" value="Genomic_DNA"/>
</dbReference>
<gene>
    <name evidence="1" type="ORF">CTI12_AA200200</name>
</gene>
<evidence type="ECO:0000313" key="1">
    <source>
        <dbReference type="EMBL" id="PWA80083.1"/>
    </source>
</evidence>
<dbReference type="AlphaFoldDB" id="A0A2U1P2U2"/>
<sequence>MVDVFRLTMPTDHAVTVKKIGKVEEDDLGRRLAAVKGRRRRTSGKRVQREVDLEVDIGVRCWNKLKRSWQKGTKPPKREQGFNGTDLRDVCTESAISAICAEHDYVIHKDFMKVKQIIL</sequence>